<feature type="compositionally biased region" description="Basic and acidic residues" evidence="1">
    <location>
        <begin position="7"/>
        <end position="16"/>
    </location>
</feature>
<evidence type="ECO:0000313" key="2">
    <source>
        <dbReference type="EMBL" id="PRQ09855.1"/>
    </source>
</evidence>
<evidence type="ECO:0000256" key="1">
    <source>
        <dbReference type="SAM" id="MobiDB-lite"/>
    </source>
</evidence>
<dbReference type="EMBL" id="PVNL01000011">
    <property type="protein sequence ID" value="PRQ09855.1"/>
    <property type="molecule type" value="Genomic_DNA"/>
</dbReference>
<dbReference type="Proteomes" id="UP000238823">
    <property type="component" value="Unassembled WGS sequence"/>
</dbReference>
<evidence type="ECO:0000313" key="3">
    <source>
        <dbReference type="Proteomes" id="UP000238823"/>
    </source>
</evidence>
<feature type="region of interest" description="Disordered" evidence="1">
    <location>
        <begin position="1"/>
        <end position="32"/>
    </location>
</feature>
<reference evidence="2 3" key="1">
    <citation type="submission" date="2018-03" db="EMBL/GenBank/DDBJ databases">
        <title>Draft Genome Sequences of the Obligatory Marine Myxobacteria Enhygromyxa salina SWB007.</title>
        <authorList>
            <person name="Poehlein A."/>
            <person name="Moghaddam J.A."/>
            <person name="Harms H."/>
            <person name="Alanjari M."/>
            <person name="Koenig G.M."/>
            <person name="Daniel R."/>
            <person name="Schaeberle T.F."/>
        </authorList>
    </citation>
    <scope>NUCLEOTIDE SEQUENCE [LARGE SCALE GENOMIC DNA]</scope>
    <source>
        <strain evidence="2 3">SWB007</strain>
    </source>
</reference>
<accession>A0A2S9YXM7</accession>
<sequence>MRLRTNSPEERSDQTRQRLQSAKSKVHVGVIY</sequence>
<proteinExistence type="predicted"/>
<organism evidence="2 3">
    <name type="scientific">Enhygromyxa salina</name>
    <dbReference type="NCBI Taxonomy" id="215803"/>
    <lineage>
        <taxon>Bacteria</taxon>
        <taxon>Pseudomonadati</taxon>
        <taxon>Myxococcota</taxon>
        <taxon>Polyangia</taxon>
        <taxon>Nannocystales</taxon>
        <taxon>Nannocystaceae</taxon>
        <taxon>Enhygromyxa</taxon>
    </lineage>
</organism>
<gene>
    <name evidence="2" type="ORF">ENSA7_04060</name>
</gene>
<protein>
    <submittedName>
        <fullName evidence="2">Uncharacterized protein</fullName>
    </submittedName>
</protein>
<name>A0A2S9YXM7_9BACT</name>
<comment type="caution">
    <text evidence="2">The sequence shown here is derived from an EMBL/GenBank/DDBJ whole genome shotgun (WGS) entry which is preliminary data.</text>
</comment>
<dbReference type="AlphaFoldDB" id="A0A2S9YXM7"/>